<dbReference type="STRING" id="500633.CLOHIR_01349"/>
<dbReference type="RefSeq" id="WP_006440270.1">
    <property type="nucleotide sequence ID" value="NZ_DS995356.1"/>
</dbReference>
<evidence type="ECO:0000256" key="9">
    <source>
        <dbReference type="ARBA" id="ARBA00022741"/>
    </source>
</evidence>
<dbReference type="EC" id="6.1.1.7" evidence="4"/>
<dbReference type="GO" id="GO:0005737">
    <property type="term" value="C:cytoplasm"/>
    <property type="evidence" value="ECO:0007669"/>
    <property type="project" value="UniProtKB-SubCell"/>
</dbReference>
<dbReference type="FunFam" id="3.10.310.40:FF:000001">
    <property type="entry name" value="Alanine--tRNA ligase"/>
    <property type="match status" value="1"/>
</dbReference>
<evidence type="ECO:0000256" key="11">
    <source>
        <dbReference type="ARBA" id="ARBA00022840"/>
    </source>
</evidence>
<comment type="cofactor">
    <cofactor evidence="1">
        <name>Zn(2+)</name>
        <dbReference type="ChEBI" id="CHEBI:29105"/>
    </cofactor>
</comment>
<gene>
    <name evidence="17" type="ORF">CLOHIR_01349</name>
</gene>
<sequence length="399" mass="45785">MEKLYYTDRYKTEFDAKVVDVIEREGKYLVELDQTAFFPGGGGQFCDKGTLNGIEVVDMLEENGKVYHIIEENLSENQVKGAIDWDRREDGMHQHFGQHVLSGCFFTKYNRNTCGFHLGEDISTVDIEGEFTDEMLLEVEKMANDVIRQNIHVDIFVPSKDELEDTWTRRKLPDTAEEIRIVRIGDLDTNACCGCHPEYTGELKLLKIKRTEKCRNATRVEFLAGKRAVDYVLKRDAVMTSLCKHLSCNEENIEKCVKNIEEKCDEIIHQKNMLEDELLDYRIKELVEKAELVDDIKLIKAVFKDKDSRYLNKMVKKITENEKMAVMFLNEVSNRINVVFAYTEDIDGPSMSDILRSNISIIEGKGGGSRYSAQGGGVNNGKSDEFIEKSCKMFLAHFE</sequence>
<evidence type="ECO:0000256" key="2">
    <source>
        <dbReference type="ARBA" id="ARBA00004496"/>
    </source>
</evidence>
<evidence type="ECO:0000256" key="12">
    <source>
        <dbReference type="ARBA" id="ARBA00022884"/>
    </source>
</evidence>
<dbReference type="PROSITE" id="PS50860">
    <property type="entry name" value="AA_TRNA_LIGASE_II_ALA"/>
    <property type="match status" value="1"/>
</dbReference>
<dbReference type="OrthoDB" id="9812949at2"/>
<evidence type="ECO:0000313" key="18">
    <source>
        <dbReference type="Proteomes" id="UP000003178"/>
    </source>
</evidence>
<keyword evidence="10" id="KW-0862">Zinc</keyword>
<comment type="subcellular location">
    <subcellularLocation>
        <location evidence="2">Cytoplasm</location>
    </subcellularLocation>
</comment>
<keyword evidence="11" id="KW-0067">ATP-binding</keyword>
<dbReference type="Pfam" id="PF07973">
    <property type="entry name" value="tRNA_SAD"/>
    <property type="match status" value="1"/>
</dbReference>
<dbReference type="GO" id="GO:0006419">
    <property type="term" value="P:alanyl-tRNA aminoacylation"/>
    <property type="evidence" value="ECO:0007669"/>
    <property type="project" value="InterPro"/>
</dbReference>
<dbReference type="HOGENOM" id="CLU_004485_7_2_9"/>
<keyword evidence="8" id="KW-0479">Metal-binding</keyword>
<accession>B6FZP5</accession>
<protein>
    <recommendedName>
        <fullName evidence="5">Alanine--tRNA ligase</fullName>
        <ecNumber evidence="4">6.1.1.7</ecNumber>
    </recommendedName>
    <alternativeName>
        <fullName evidence="15">Alanyl-tRNA synthetase</fullName>
    </alternativeName>
</protein>
<evidence type="ECO:0000256" key="6">
    <source>
        <dbReference type="ARBA" id="ARBA00022555"/>
    </source>
</evidence>
<dbReference type="eggNOG" id="COG0013">
    <property type="taxonomic scope" value="Bacteria"/>
</dbReference>
<evidence type="ECO:0000256" key="13">
    <source>
        <dbReference type="ARBA" id="ARBA00022917"/>
    </source>
</evidence>
<keyword evidence="14" id="KW-0030">Aminoacyl-tRNA synthetase</keyword>
<keyword evidence="9" id="KW-0547">Nucleotide-binding</keyword>
<feature type="domain" description="Alanyl-transfer RNA synthetases family profile" evidence="16">
    <location>
        <begin position="1"/>
        <end position="234"/>
    </location>
</feature>
<dbReference type="InterPro" id="IPR003156">
    <property type="entry name" value="DHHA1_dom"/>
</dbReference>
<reference evidence="17 18" key="1">
    <citation type="submission" date="2008-09" db="EMBL/GenBank/DDBJ databases">
        <authorList>
            <person name="Fulton L."/>
            <person name="Clifton S."/>
            <person name="Fulton B."/>
            <person name="Xu J."/>
            <person name="Minx P."/>
            <person name="Pepin K.H."/>
            <person name="Johnson M."/>
            <person name="Thiruvilangam P."/>
            <person name="Bhonagiri V."/>
            <person name="Nash W.E."/>
            <person name="Mardis E.R."/>
            <person name="Wilson R.K."/>
        </authorList>
    </citation>
    <scope>NUCLEOTIDE SEQUENCE [LARGE SCALE GENOMIC DNA]</scope>
    <source>
        <strain evidence="17 18">DSM 13275</strain>
    </source>
</reference>
<evidence type="ECO:0000256" key="15">
    <source>
        <dbReference type="ARBA" id="ARBA00032577"/>
    </source>
</evidence>
<dbReference type="InterPro" id="IPR051335">
    <property type="entry name" value="Alanyl-tRNA_Editing_Enzymes"/>
</dbReference>
<dbReference type="Gene3D" id="2.40.30.130">
    <property type="match status" value="1"/>
</dbReference>
<evidence type="ECO:0000256" key="1">
    <source>
        <dbReference type="ARBA" id="ARBA00001947"/>
    </source>
</evidence>
<comment type="caution">
    <text evidence="17">The sequence shown here is derived from an EMBL/GenBank/DDBJ whole genome shotgun (WGS) entry which is preliminary data.</text>
</comment>
<dbReference type="GO" id="GO:0002161">
    <property type="term" value="F:aminoacyl-tRNA deacylase activity"/>
    <property type="evidence" value="ECO:0007669"/>
    <property type="project" value="UniProtKB-ARBA"/>
</dbReference>
<proteinExistence type="inferred from homology"/>
<evidence type="ECO:0000256" key="14">
    <source>
        <dbReference type="ARBA" id="ARBA00023146"/>
    </source>
</evidence>
<evidence type="ECO:0000256" key="5">
    <source>
        <dbReference type="ARBA" id="ARBA00017959"/>
    </source>
</evidence>
<keyword evidence="12" id="KW-0694">RNA-binding</keyword>
<dbReference type="PANTHER" id="PTHR43462:SF1">
    <property type="entry name" value="ALANYL-TRNA EDITING PROTEIN AARSD1"/>
    <property type="match status" value="1"/>
</dbReference>
<keyword evidence="13" id="KW-0648">Protein biosynthesis</keyword>
<dbReference type="Pfam" id="PF02272">
    <property type="entry name" value="DHHA1"/>
    <property type="match status" value="1"/>
</dbReference>
<dbReference type="Gene3D" id="3.10.310.40">
    <property type="match status" value="1"/>
</dbReference>
<dbReference type="EMBL" id="ABWP01000058">
    <property type="protein sequence ID" value="EEA84989.1"/>
    <property type="molecule type" value="Genomic_DNA"/>
</dbReference>
<evidence type="ECO:0000256" key="4">
    <source>
        <dbReference type="ARBA" id="ARBA00013168"/>
    </source>
</evidence>
<dbReference type="InterPro" id="IPR009000">
    <property type="entry name" value="Transl_B-barrel_sf"/>
</dbReference>
<dbReference type="InterPro" id="IPR018163">
    <property type="entry name" value="Thr/Ala-tRNA-synth_IIc_edit"/>
</dbReference>
<keyword evidence="7" id="KW-0436">Ligase</keyword>
<evidence type="ECO:0000256" key="3">
    <source>
        <dbReference type="ARBA" id="ARBA00008226"/>
    </source>
</evidence>
<reference evidence="17 18" key="2">
    <citation type="submission" date="2008-10" db="EMBL/GenBank/DDBJ databases">
        <title>Draft genome sequence of Clostridium hiranonis (DSM 13275).</title>
        <authorList>
            <person name="Sudarsanam P."/>
            <person name="Ley R."/>
            <person name="Guruge J."/>
            <person name="Turnbaugh P.J."/>
            <person name="Mahowald M."/>
            <person name="Liep D."/>
            <person name="Gordon J."/>
        </authorList>
    </citation>
    <scope>NUCLEOTIDE SEQUENCE [LARGE SCALE GENOMIC DNA]</scope>
    <source>
        <strain evidence="17 18">DSM 13275</strain>
    </source>
</reference>
<dbReference type="AlphaFoldDB" id="B6FZP5"/>
<dbReference type="GO" id="GO:0046872">
    <property type="term" value="F:metal ion binding"/>
    <property type="evidence" value="ECO:0007669"/>
    <property type="project" value="UniProtKB-KW"/>
</dbReference>
<dbReference type="SUPFAM" id="SSF55186">
    <property type="entry name" value="ThrRS/AlaRS common domain"/>
    <property type="match status" value="1"/>
</dbReference>
<evidence type="ECO:0000256" key="8">
    <source>
        <dbReference type="ARBA" id="ARBA00022723"/>
    </source>
</evidence>
<dbReference type="Proteomes" id="UP000003178">
    <property type="component" value="Unassembled WGS sequence"/>
</dbReference>
<dbReference type="InterPro" id="IPR018165">
    <property type="entry name" value="Ala-tRNA-synth_IIc_core"/>
</dbReference>
<dbReference type="GO" id="GO:0005524">
    <property type="term" value="F:ATP binding"/>
    <property type="evidence" value="ECO:0007669"/>
    <property type="project" value="UniProtKB-KW"/>
</dbReference>
<evidence type="ECO:0000313" key="17">
    <source>
        <dbReference type="EMBL" id="EEA84989.1"/>
    </source>
</evidence>
<keyword evidence="6" id="KW-0820">tRNA-binding</keyword>
<evidence type="ECO:0000256" key="7">
    <source>
        <dbReference type="ARBA" id="ARBA00022598"/>
    </source>
</evidence>
<evidence type="ECO:0000256" key="10">
    <source>
        <dbReference type="ARBA" id="ARBA00022833"/>
    </source>
</evidence>
<comment type="similarity">
    <text evidence="3">Belongs to the class-II aminoacyl-tRNA synthetase family.</text>
</comment>
<evidence type="ECO:0000259" key="16">
    <source>
        <dbReference type="PROSITE" id="PS50860"/>
    </source>
</evidence>
<dbReference type="PANTHER" id="PTHR43462">
    <property type="entry name" value="ALANYL-TRNA EDITING PROTEIN"/>
    <property type="match status" value="1"/>
</dbReference>
<dbReference type="SMART" id="SM00863">
    <property type="entry name" value="tRNA_SAD"/>
    <property type="match status" value="1"/>
</dbReference>
<name>B6FZP5_PEPHT</name>
<dbReference type="InterPro" id="IPR012947">
    <property type="entry name" value="tRNA_SAD"/>
</dbReference>
<organism evidence="17 18">
    <name type="scientific">Peptacetobacter hiranonis (strain DSM 13275 / JCM 10541 / KCTC 15199 / TO-931)</name>
    <name type="common">Clostridium hiranonis</name>
    <dbReference type="NCBI Taxonomy" id="500633"/>
    <lineage>
        <taxon>Bacteria</taxon>
        <taxon>Bacillati</taxon>
        <taxon>Bacillota</taxon>
        <taxon>Clostridia</taxon>
        <taxon>Peptostreptococcales</taxon>
        <taxon>Peptostreptococcaceae</taxon>
        <taxon>Peptacetobacter</taxon>
    </lineage>
</organism>
<dbReference type="SUPFAM" id="SSF50447">
    <property type="entry name" value="Translation proteins"/>
    <property type="match status" value="1"/>
</dbReference>
<dbReference type="GO" id="GO:0004813">
    <property type="term" value="F:alanine-tRNA ligase activity"/>
    <property type="evidence" value="ECO:0007669"/>
    <property type="project" value="UniProtKB-EC"/>
</dbReference>
<dbReference type="GO" id="GO:0000049">
    <property type="term" value="F:tRNA binding"/>
    <property type="evidence" value="ECO:0007669"/>
    <property type="project" value="UniProtKB-KW"/>
</dbReference>
<dbReference type="Gene3D" id="3.30.980.10">
    <property type="entry name" value="Threonyl-trna Synthetase, Chain A, domain 2"/>
    <property type="match status" value="1"/>
</dbReference>
<keyword evidence="18" id="KW-1185">Reference proteome</keyword>